<dbReference type="InterPro" id="IPR013786">
    <property type="entry name" value="AcylCoA_DH/ox_N"/>
</dbReference>
<evidence type="ECO:0000256" key="4">
    <source>
        <dbReference type="ARBA" id="ARBA00022827"/>
    </source>
</evidence>
<protein>
    <submittedName>
        <fullName evidence="10">Acyl-CoA dehydrogenase family protein</fullName>
    </submittedName>
</protein>
<name>A0A8A4ZGM4_9MICO</name>
<keyword evidence="3 6" id="KW-0285">Flavoprotein</keyword>
<evidence type="ECO:0000313" key="11">
    <source>
        <dbReference type="Proteomes" id="UP000663937"/>
    </source>
</evidence>
<dbReference type="SUPFAM" id="SSF47203">
    <property type="entry name" value="Acyl-CoA dehydrogenase C-terminal domain-like"/>
    <property type="match status" value="1"/>
</dbReference>
<dbReference type="Pfam" id="PF00441">
    <property type="entry name" value="Acyl-CoA_dh_1"/>
    <property type="match status" value="1"/>
</dbReference>
<dbReference type="PANTHER" id="PTHR43884">
    <property type="entry name" value="ACYL-COA DEHYDROGENASE"/>
    <property type="match status" value="1"/>
</dbReference>
<evidence type="ECO:0000256" key="5">
    <source>
        <dbReference type="ARBA" id="ARBA00023002"/>
    </source>
</evidence>
<keyword evidence="11" id="KW-1185">Reference proteome</keyword>
<sequence>MDFGLTDEQDLLLQSLDELLERECSESYIAALDLNHEQPVSFRKAMNEAGFGSLGFPEEFGGTPCDAMTLVLLAERVARQGLNNGYGLELLQATDIIEFGSPEQQREVLGQLATGEVPFALGFTEPGAGSDTSAMSTRAVHHDGMVTFTGTKTLITSALVSKNLLLMAKDPEVANPREAISMYLVPMDSPGITTNRLDKILWHISDSSEIFLDEVTLPESCLVGVKGAGFKQLMRNFELERLVIAANCLGQAQCAFDDAATYAGQRVQFGQPIGSFQLIQLKLTDMAIKLENMRNFVYRTAWMLDQGMPLRSQGALCKRYSAMAAFEVADEAMQIFGGVGVTVGVRVSRLWLDLRGHRFGGGTDEIMVHIAGRQIVKEHQHTA</sequence>
<comment type="similarity">
    <text evidence="2 6">Belongs to the acyl-CoA dehydrogenase family.</text>
</comment>
<evidence type="ECO:0000259" key="9">
    <source>
        <dbReference type="Pfam" id="PF02771"/>
    </source>
</evidence>
<dbReference type="PANTHER" id="PTHR43884:SF12">
    <property type="entry name" value="ISOVALERYL-COA DEHYDROGENASE, MITOCHONDRIAL-RELATED"/>
    <property type="match status" value="1"/>
</dbReference>
<organism evidence="10 11">
    <name type="scientific">Pengzhenrongella sicca</name>
    <dbReference type="NCBI Taxonomy" id="2819238"/>
    <lineage>
        <taxon>Bacteria</taxon>
        <taxon>Bacillati</taxon>
        <taxon>Actinomycetota</taxon>
        <taxon>Actinomycetes</taxon>
        <taxon>Micrococcales</taxon>
        <taxon>Pengzhenrongella</taxon>
    </lineage>
</organism>
<dbReference type="InterPro" id="IPR046373">
    <property type="entry name" value="Acyl-CoA_Oxase/DH_mid-dom_sf"/>
</dbReference>
<evidence type="ECO:0000313" key="10">
    <source>
        <dbReference type="EMBL" id="QTE30103.1"/>
    </source>
</evidence>
<dbReference type="InterPro" id="IPR009075">
    <property type="entry name" value="AcylCo_DH/oxidase_C"/>
</dbReference>
<comment type="cofactor">
    <cofactor evidence="1 6">
        <name>FAD</name>
        <dbReference type="ChEBI" id="CHEBI:57692"/>
    </cofactor>
</comment>
<accession>A0A8A4ZGM4</accession>
<dbReference type="Pfam" id="PF02771">
    <property type="entry name" value="Acyl-CoA_dh_N"/>
    <property type="match status" value="1"/>
</dbReference>
<dbReference type="InterPro" id="IPR037069">
    <property type="entry name" value="AcylCoA_DH/ox_N_sf"/>
</dbReference>
<dbReference type="InterPro" id="IPR036250">
    <property type="entry name" value="AcylCo_DH-like_C"/>
</dbReference>
<dbReference type="Gene3D" id="2.40.110.10">
    <property type="entry name" value="Butyryl-CoA Dehydrogenase, subunit A, domain 2"/>
    <property type="match status" value="1"/>
</dbReference>
<evidence type="ECO:0000259" key="8">
    <source>
        <dbReference type="Pfam" id="PF02770"/>
    </source>
</evidence>
<gene>
    <name evidence="10" type="ORF">J4E96_03535</name>
</gene>
<dbReference type="KEGG" id="psic:J4E96_03535"/>
<dbReference type="FunFam" id="1.20.140.10:FF:000001">
    <property type="entry name" value="Acyl-CoA dehydrogenase"/>
    <property type="match status" value="1"/>
</dbReference>
<evidence type="ECO:0000259" key="7">
    <source>
        <dbReference type="Pfam" id="PF00441"/>
    </source>
</evidence>
<feature type="domain" description="Acyl-CoA dehydrogenase/oxidase N-terminal" evidence="9">
    <location>
        <begin position="6"/>
        <end position="116"/>
    </location>
</feature>
<evidence type="ECO:0000256" key="6">
    <source>
        <dbReference type="RuleBase" id="RU362125"/>
    </source>
</evidence>
<dbReference type="Gene3D" id="1.10.540.10">
    <property type="entry name" value="Acyl-CoA dehydrogenase/oxidase, N-terminal domain"/>
    <property type="match status" value="1"/>
</dbReference>
<dbReference type="RefSeq" id="WP_227424419.1">
    <property type="nucleotide sequence ID" value="NZ_CP071868.1"/>
</dbReference>
<evidence type="ECO:0000256" key="1">
    <source>
        <dbReference type="ARBA" id="ARBA00001974"/>
    </source>
</evidence>
<evidence type="ECO:0000256" key="3">
    <source>
        <dbReference type="ARBA" id="ARBA00022630"/>
    </source>
</evidence>
<dbReference type="SUPFAM" id="SSF56645">
    <property type="entry name" value="Acyl-CoA dehydrogenase NM domain-like"/>
    <property type="match status" value="1"/>
</dbReference>
<evidence type="ECO:0000256" key="2">
    <source>
        <dbReference type="ARBA" id="ARBA00009347"/>
    </source>
</evidence>
<dbReference type="AlphaFoldDB" id="A0A8A4ZGM4"/>
<reference evidence="10" key="1">
    <citation type="submission" date="2021-03" db="EMBL/GenBank/DDBJ databases">
        <title>Pengzhenrongella sicca gen. nov., sp. nov., a new member of suborder Micrococcineae isolated from High-Arctic tundra soil.</title>
        <authorList>
            <person name="Peng F."/>
        </authorList>
    </citation>
    <scope>NUCLEOTIDE SEQUENCE</scope>
    <source>
        <strain evidence="10">LRZ-2</strain>
    </source>
</reference>
<keyword evidence="4 6" id="KW-0274">FAD</keyword>
<dbReference type="CDD" id="cd00567">
    <property type="entry name" value="ACAD"/>
    <property type="match status" value="1"/>
</dbReference>
<proteinExistence type="inferred from homology"/>
<dbReference type="GO" id="GO:0050660">
    <property type="term" value="F:flavin adenine dinucleotide binding"/>
    <property type="evidence" value="ECO:0007669"/>
    <property type="project" value="InterPro"/>
</dbReference>
<dbReference type="InterPro" id="IPR006091">
    <property type="entry name" value="Acyl-CoA_Oxase/DH_mid-dom"/>
</dbReference>
<feature type="domain" description="Acyl-CoA dehydrogenase/oxidase C-terminal" evidence="7">
    <location>
        <begin position="227"/>
        <end position="375"/>
    </location>
</feature>
<dbReference type="Pfam" id="PF02770">
    <property type="entry name" value="Acyl-CoA_dh_M"/>
    <property type="match status" value="1"/>
</dbReference>
<dbReference type="Proteomes" id="UP000663937">
    <property type="component" value="Chromosome"/>
</dbReference>
<feature type="domain" description="Acyl-CoA oxidase/dehydrogenase middle" evidence="8">
    <location>
        <begin position="120"/>
        <end position="214"/>
    </location>
</feature>
<dbReference type="InterPro" id="IPR009100">
    <property type="entry name" value="AcylCoA_DH/oxidase_NM_dom_sf"/>
</dbReference>
<keyword evidence="5 6" id="KW-0560">Oxidoreductase</keyword>
<dbReference type="Gene3D" id="1.20.140.10">
    <property type="entry name" value="Butyryl-CoA Dehydrogenase, subunit A, domain 3"/>
    <property type="match status" value="1"/>
</dbReference>
<dbReference type="GO" id="GO:0003995">
    <property type="term" value="F:acyl-CoA dehydrogenase activity"/>
    <property type="evidence" value="ECO:0007669"/>
    <property type="project" value="TreeGrafter"/>
</dbReference>
<dbReference type="EMBL" id="CP071868">
    <property type="protein sequence ID" value="QTE30103.1"/>
    <property type="molecule type" value="Genomic_DNA"/>
</dbReference>